<evidence type="ECO:0000313" key="1">
    <source>
        <dbReference type="EMBL" id="MDF0717257.1"/>
    </source>
</evidence>
<proteinExistence type="predicted"/>
<keyword evidence="2" id="KW-1185">Reference proteome</keyword>
<dbReference type="InterPro" id="IPR036583">
    <property type="entry name" value="23S_rRNA_IVS_sf"/>
</dbReference>
<accession>A0ABT5Y1D2</accession>
<dbReference type="PANTHER" id="PTHR38471">
    <property type="entry name" value="FOUR HELIX BUNDLE PROTEIN"/>
    <property type="match status" value="1"/>
</dbReference>
<dbReference type="Gene3D" id="1.20.1440.60">
    <property type="entry name" value="23S rRNA-intervening sequence"/>
    <property type="match status" value="1"/>
</dbReference>
<gene>
    <name evidence="1" type="ORF">PY092_13925</name>
</gene>
<dbReference type="NCBIfam" id="TIGR02436">
    <property type="entry name" value="four helix bundle protein"/>
    <property type="match status" value="1"/>
</dbReference>
<organism evidence="1 2">
    <name type="scientific">Flagellimonas yonaguniensis</name>
    <dbReference type="NCBI Taxonomy" id="3031325"/>
    <lineage>
        <taxon>Bacteria</taxon>
        <taxon>Pseudomonadati</taxon>
        <taxon>Bacteroidota</taxon>
        <taxon>Flavobacteriia</taxon>
        <taxon>Flavobacteriales</taxon>
        <taxon>Flavobacteriaceae</taxon>
        <taxon>Flagellimonas</taxon>
    </lineage>
</organism>
<dbReference type="Proteomes" id="UP001221366">
    <property type="component" value="Unassembled WGS sequence"/>
</dbReference>
<dbReference type="PANTHER" id="PTHR38471:SF2">
    <property type="entry name" value="FOUR HELIX BUNDLE PROTEIN"/>
    <property type="match status" value="1"/>
</dbReference>
<protein>
    <submittedName>
        <fullName evidence="1">Four helix bundle protein</fullName>
    </submittedName>
</protein>
<dbReference type="Pfam" id="PF05635">
    <property type="entry name" value="23S_rRNA_IVP"/>
    <property type="match status" value="1"/>
</dbReference>
<dbReference type="EMBL" id="JARFVB010000009">
    <property type="protein sequence ID" value="MDF0717257.1"/>
    <property type="molecule type" value="Genomic_DNA"/>
</dbReference>
<dbReference type="InterPro" id="IPR012657">
    <property type="entry name" value="23S_rRNA-intervening_sequence"/>
</dbReference>
<dbReference type="PIRSF" id="PIRSF035652">
    <property type="entry name" value="CHP02436"/>
    <property type="match status" value="1"/>
</dbReference>
<reference evidence="1 2" key="1">
    <citation type="submission" date="2023-03" db="EMBL/GenBank/DDBJ databases">
        <title>Muricauda XX sp. nov. and Muricauda XXX sp. nov., two novel species isolated from Okinawa Trough.</title>
        <authorList>
            <person name="Cao W."/>
            <person name="Deng X."/>
        </authorList>
    </citation>
    <scope>NUCLEOTIDE SEQUENCE [LARGE SCALE GENOMIC DNA]</scope>
    <source>
        <strain evidence="1 2">334s03</strain>
    </source>
</reference>
<evidence type="ECO:0000313" key="2">
    <source>
        <dbReference type="Proteomes" id="UP001221366"/>
    </source>
</evidence>
<dbReference type="SUPFAM" id="SSF158446">
    <property type="entry name" value="IVS-encoded protein-like"/>
    <property type="match status" value="1"/>
</dbReference>
<sequence length="108" mass="12324">MLIGERSFQFSLRIIKLVKDLKENNEYIFANQLLRSSTSIGANVAEAGAGQSKKDFISKMAIASKEARETRYWLRLIKEANLSQLELSEYLNEIDQIIKIVKTSQKSI</sequence>
<comment type="caution">
    <text evidence="1">The sequence shown here is derived from an EMBL/GenBank/DDBJ whole genome shotgun (WGS) entry which is preliminary data.</text>
</comment>
<name>A0ABT5Y1D2_9FLAO</name>